<dbReference type="Pfam" id="PF17667">
    <property type="entry name" value="Pkinase_fungal"/>
    <property type="match status" value="2"/>
</dbReference>
<reference evidence="2" key="1">
    <citation type="journal article" date="2020" name="New Phytol.">
        <title>Comparative genomics reveals dynamic genome evolution in host specialist ectomycorrhizal fungi.</title>
        <authorList>
            <person name="Lofgren L.A."/>
            <person name="Nguyen N.H."/>
            <person name="Vilgalys R."/>
            <person name="Ruytinx J."/>
            <person name="Liao H.L."/>
            <person name="Branco S."/>
            <person name="Kuo A."/>
            <person name="LaButti K."/>
            <person name="Lipzen A."/>
            <person name="Andreopoulos W."/>
            <person name="Pangilinan J."/>
            <person name="Riley R."/>
            <person name="Hundley H."/>
            <person name="Na H."/>
            <person name="Barry K."/>
            <person name="Grigoriev I.V."/>
            <person name="Stajich J.E."/>
            <person name="Kennedy P.G."/>
        </authorList>
    </citation>
    <scope>NUCLEOTIDE SEQUENCE</scope>
    <source>
        <strain evidence="2">MN1</strain>
    </source>
</reference>
<evidence type="ECO:0000313" key="2">
    <source>
        <dbReference type="EMBL" id="KAG1810601.1"/>
    </source>
</evidence>
<feature type="domain" description="Fungal-type protein kinase" evidence="1">
    <location>
        <begin position="61"/>
        <end position="148"/>
    </location>
</feature>
<dbReference type="InterPro" id="IPR040976">
    <property type="entry name" value="Pkinase_fungal"/>
</dbReference>
<comment type="caution">
    <text evidence="2">The sequence shown here is derived from an EMBL/GenBank/DDBJ whole genome shotgun (WGS) entry which is preliminary data.</text>
</comment>
<dbReference type="OrthoDB" id="5584477at2759"/>
<name>A0A9P7E4L6_9AGAM</name>
<dbReference type="PANTHER" id="PTHR38248:SF2">
    <property type="entry name" value="FUNK1 11"/>
    <property type="match status" value="1"/>
</dbReference>
<protein>
    <recommendedName>
        <fullName evidence="1">Fungal-type protein kinase domain-containing protein</fullName>
    </recommendedName>
</protein>
<feature type="domain" description="Fungal-type protein kinase" evidence="1">
    <location>
        <begin position="152"/>
        <end position="263"/>
    </location>
</feature>
<accession>A0A9P7E4L6</accession>
<proteinExistence type="predicted"/>
<dbReference type="SUPFAM" id="SSF56112">
    <property type="entry name" value="Protein kinase-like (PK-like)"/>
    <property type="match status" value="1"/>
</dbReference>
<dbReference type="EMBL" id="JABBWG010000032">
    <property type="protein sequence ID" value="KAG1810601.1"/>
    <property type="molecule type" value="Genomic_DNA"/>
</dbReference>
<dbReference type="InterPro" id="IPR011009">
    <property type="entry name" value="Kinase-like_dom_sf"/>
</dbReference>
<dbReference type="AlphaFoldDB" id="A0A9P7E4L6"/>
<evidence type="ECO:0000259" key="1">
    <source>
        <dbReference type="Pfam" id="PF17667"/>
    </source>
</evidence>
<evidence type="ECO:0000313" key="3">
    <source>
        <dbReference type="Proteomes" id="UP000807769"/>
    </source>
</evidence>
<dbReference type="GeneID" id="64627265"/>
<organism evidence="2 3">
    <name type="scientific">Suillus subaureus</name>
    <dbReference type="NCBI Taxonomy" id="48587"/>
    <lineage>
        <taxon>Eukaryota</taxon>
        <taxon>Fungi</taxon>
        <taxon>Dikarya</taxon>
        <taxon>Basidiomycota</taxon>
        <taxon>Agaricomycotina</taxon>
        <taxon>Agaricomycetes</taxon>
        <taxon>Agaricomycetidae</taxon>
        <taxon>Boletales</taxon>
        <taxon>Suillineae</taxon>
        <taxon>Suillaceae</taxon>
        <taxon>Suillus</taxon>
    </lineage>
</organism>
<dbReference type="PANTHER" id="PTHR38248">
    <property type="entry name" value="FUNK1 6"/>
    <property type="match status" value="1"/>
</dbReference>
<dbReference type="RefSeq" id="XP_041189497.1">
    <property type="nucleotide sequence ID" value="XM_041333248.1"/>
</dbReference>
<keyword evidence="3" id="KW-1185">Reference proteome</keyword>
<dbReference type="Proteomes" id="UP000807769">
    <property type="component" value="Unassembled WGS sequence"/>
</dbReference>
<sequence>MEASPPPLMQATTISSAPLVNLTSQAPWGPENIYLATPHPSQFPYSTRSPEPCGKILVRDTIYTIKRILFAGHGLVSRGTVCYLVCLDDEEFIIKDHWVQGREDQVVLNEINMLKHMSGIPGVPELVDWWIVERSNGEADVTSRYRKQPQCLKLVKVLRDIVIIQCMAVEEHKVLHCNCSLNNAMITDELGGGSRGFLIDWEFMVHINLDLKYAIGGMGTIPFMSHGLLTQLSDAQQAALISHVIQSFSDDLESLFFIFIWICIKFCGPNGQVHQDQLRNSIPDCWNNMDLKSCTAFKGNFFATAKEEHHLIDEIHPYFKDLIPLAKEWCSVLKDNMENPVSFNNILLLLNSHLDCLPDDKELISTVKTLRESAAILTDHVKKHIASQSLPVGLPELKHRKSDADSHDESDC</sequence>
<gene>
    <name evidence="2" type="ORF">BJ212DRAFT_1302341</name>
</gene>